<dbReference type="GO" id="GO:0000472">
    <property type="term" value="P:endonucleolytic cleavage to generate mature 5'-end of SSU-rRNA from (SSU-rRNA, 5.8S rRNA, LSU-rRNA)"/>
    <property type="evidence" value="ECO:0007669"/>
    <property type="project" value="EnsemblFungi"/>
</dbReference>
<evidence type="ECO:0000256" key="1">
    <source>
        <dbReference type="ARBA" id="ARBA00004123"/>
    </source>
</evidence>
<dbReference type="PROSITE" id="PS50082">
    <property type="entry name" value="WD_REPEATS_2"/>
    <property type="match status" value="4"/>
</dbReference>
<evidence type="ECO:0000313" key="8">
    <source>
        <dbReference type="Proteomes" id="UP000030755"/>
    </source>
</evidence>
<dbReference type="InterPro" id="IPR039241">
    <property type="entry name" value="Rrp9-like"/>
</dbReference>
<evidence type="ECO:0000256" key="2">
    <source>
        <dbReference type="ARBA" id="ARBA00022574"/>
    </source>
</evidence>
<feature type="compositionally biased region" description="Basic and acidic residues" evidence="6">
    <location>
        <begin position="8"/>
        <end position="21"/>
    </location>
</feature>
<reference evidence="7 8" key="1">
    <citation type="journal article" date="2013" name="Curr. Biol.">
        <title>Shared signatures of parasitism and phylogenomics unite Cryptomycota and microsporidia.</title>
        <authorList>
            <person name="James T.Y."/>
            <person name="Pelin A."/>
            <person name="Bonen L."/>
            <person name="Ahrendt S."/>
            <person name="Sain D."/>
            <person name="Corradi N."/>
            <person name="Stajich J.E."/>
        </authorList>
    </citation>
    <scope>NUCLEOTIDE SEQUENCE [LARGE SCALE GENOMIC DNA]</scope>
    <source>
        <strain evidence="7 8">CSF55</strain>
    </source>
</reference>
<evidence type="ECO:0000313" key="7">
    <source>
        <dbReference type="EMBL" id="EPZ32589.1"/>
    </source>
</evidence>
<dbReference type="InterPro" id="IPR019775">
    <property type="entry name" value="WD40_repeat_CS"/>
</dbReference>
<comment type="subcellular location">
    <subcellularLocation>
        <location evidence="1">Nucleus</location>
    </subcellularLocation>
</comment>
<feature type="compositionally biased region" description="Acidic residues" evidence="6">
    <location>
        <begin position="22"/>
        <end position="38"/>
    </location>
</feature>
<proteinExistence type="predicted"/>
<evidence type="ECO:0000256" key="4">
    <source>
        <dbReference type="ARBA" id="ARBA00023242"/>
    </source>
</evidence>
<dbReference type="Proteomes" id="UP000030755">
    <property type="component" value="Unassembled WGS sequence"/>
</dbReference>
<evidence type="ECO:0000256" key="5">
    <source>
        <dbReference type="PROSITE-ProRule" id="PRU00221"/>
    </source>
</evidence>
<organism evidence="7 8">
    <name type="scientific">Rozella allomycis (strain CSF55)</name>
    <dbReference type="NCBI Taxonomy" id="988480"/>
    <lineage>
        <taxon>Eukaryota</taxon>
        <taxon>Fungi</taxon>
        <taxon>Fungi incertae sedis</taxon>
        <taxon>Cryptomycota</taxon>
        <taxon>Cryptomycota incertae sedis</taxon>
        <taxon>Rozella</taxon>
    </lineage>
</organism>
<dbReference type="GO" id="GO:0034511">
    <property type="term" value="F:U3 snoRNA binding"/>
    <property type="evidence" value="ECO:0007669"/>
    <property type="project" value="EnsemblFungi"/>
</dbReference>
<feature type="region of interest" description="Disordered" evidence="6">
    <location>
        <begin position="1"/>
        <end position="44"/>
    </location>
</feature>
<gene>
    <name evidence="7" type="ORF">O9G_004691</name>
</gene>
<dbReference type="PANTHER" id="PTHR19865">
    <property type="entry name" value="U3 SMALL NUCLEOLAR RNA INTERACTING PROTEIN 2"/>
    <property type="match status" value="1"/>
</dbReference>
<keyword evidence="2 5" id="KW-0853">WD repeat</keyword>
<dbReference type="PRINTS" id="PR00320">
    <property type="entry name" value="GPROTEINBRPT"/>
</dbReference>
<dbReference type="GO" id="GO:0031428">
    <property type="term" value="C:box C/D methylation guide snoRNP complex"/>
    <property type="evidence" value="ECO:0007669"/>
    <property type="project" value="EnsemblFungi"/>
</dbReference>
<name>A0A075AVS1_ROZAC</name>
<dbReference type="OrthoDB" id="189968at2759"/>
<dbReference type="InterPro" id="IPR036322">
    <property type="entry name" value="WD40_repeat_dom_sf"/>
</dbReference>
<dbReference type="PROSITE" id="PS00678">
    <property type="entry name" value="WD_REPEATS_1"/>
    <property type="match status" value="2"/>
</dbReference>
<dbReference type="InterPro" id="IPR015943">
    <property type="entry name" value="WD40/YVTN_repeat-like_dom_sf"/>
</dbReference>
<feature type="repeat" description="WD" evidence="5">
    <location>
        <begin position="176"/>
        <end position="217"/>
    </location>
</feature>
<protein>
    <submittedName>
        <fullName evidence="7">Uncharacterized protein</fullName>
    </submittedName>
</protein>
<dbReference type="Gene3D" id="2.130.10.10">
    <property type="entry name" value="YVTN repeat-like/Quinoprotein amine dehydrogenase"/>
    <property type="match status" value="1"/>
</dbReference>
<dbReference type="InterPro" id="IPR020472">
    <property type="entry name" value="WD40_PAC1"/>
</dbReference>
<keyword evidence="4" id="KW-0539">Nucleus</keyword>
<dbReference type="InterPro" id="IPR001680">
    <property type="entry name" value="WD40_rpt"/>
</dbReference>
<dbReference type="GO" id="GO:0032040">
    <property type="term" value="C:small-subunit processome"/>
    <property type="evidence" value="ECO:0007669"/>
    <property type="project" value="EnsemblFungi"/>
</dbReference>
<dbReference type="PROSITE" id="PS50294">
    <property type="entry name" value="WD_REPEATS_REGION"/>
    <property type="match status" value="4"/>
</dbReference>
<feature type="repeat" description="WD" evidence="5">
    <location>
        <begin position="218"/>
        <end position="259"/>
    </location>
</feature>
<sequence length="449" mass="50025">MSDSFFVSEKRSREEDEAHDIFEDEESLDSLSESDEESKETPAEKRLRLAKEYIENMRADIADDEIDAAEIDKELIASRMLNAQMEEGGRIFKFIASNFDFSDEYVENISIKKFRGHRLAVTAVCISENEKFLFTASKDSNIIKWDLETGKKLHTFGSCIPPKSKKGKGKESLPNPDGHFDHILALAVSSDGKYLASAGKDKQIHIWDAKENKHLKCFKQHRKAVTGLAFRKGHNQLYSSSLDRTIKIWNIDELSYVETLFGHQDGVVSIDSLSRENCVTVGLRDRTVRLFKIIEESQLVFRASIPHGGSLDVVKMLDENCFASGSDNGTLCLWNINKKKPTFSLVGAHSQGIISLATVKFSDLLVSGSSDGSIKFWKLISDQGIVKKAELIGSLSVDGYLNSLSLSSSGKFLGVSIGQEPRLGRWGINKNVQNSCLLIDLTSIIVSKE</sequence>
<keyword evidence="8" id="KW-1185">Reference proteome</keyword>
<dbReference type="STRING" id="988480.A0A075AVS1"/>
<dbReference type="HOGENOM" id="CLU_014017_1_1_1"/>
<dbReference type="SMART" id="SM00320">
    <property type="entry name" value="WD40"/>
    <property type="match status" value="6"/>
</dbReference>
<feature type="repeat" description="WD" evidence="5">
    <location>
        <begin position="346"/>
        <end position="387"/>
    </location>
</feature>
<dbReference type="Pfam" id="PF00400">
    <property type="entry name" value="WD40"/>
    <property type="match status" value="6"/>
</dbReference>
<keyword evidence="3" id="KW-0677">Repeat</keyword>
<dbReference type="CDD" id="cd00200">
    <property type="entry name" value="WD40"/>
    <property type="match status" value="1"/>
</dbReference>
<accession>A0A075AVS1</accession>
<dbReference type="OMA" id="MPEQARM"/>
<feature type="repeat" description="WD" evidence="5">
    <location>
        <begin position="114"/>
        <end position="155"/>
    </location>
</feature>
<dbReference type="EMBL" id="KE561139">
    <property type="protein sequence ID" value="EPZ32589.1"/>
    <property type="molecule type" value="Genomic_DNA"/>
</dbReference>
<evidence type="ECO:0000256" key="3">
    <source>
        <dbReference type="ARBA" id="ARBA00022737"/>
    </source>
</evidence>
<dbReference type="AlphaFoldDB" id="A0A075AVS1"/>
<dbReference type="FunFam" id="2.130.10.10:FF:000509">
    <property type="entry name" value="U3 small nucleolar RNA-interacting protein"/>
    <property type="match status" value="1"/>
</dbReference>
<dbReference type="GO" id="GO:0000480">
    <property type="term" value="P:endonucleolytic cleavage in 5'-ETS of tricistronic rRNA transcript (SSU-rRNA, 5.8S rRNA, LSU-rRNA)"/>
    <property type="evidence" value="ECO:0007669"/>
    <property type="project" value="EnsemblFungi"/>
</dbReference>
<dbReference type="PANTHER" id="PTHR19865:SF0">
    <property type="entry name" value="U3 SMALL NUCLEOLAR RNA-INTERACTING PROTEIN 2"/>
    <property type="match status" value="1"/>
</dbReference>
<dbReference type="GO" id="GO:0000447">
    <property type="term" value="P:endonucleolytic cleavage in ITS1 to separate SSU-rRNA from 5.8S rRNA and LSU-rRNA from tricistronic rRNA transcript (SSU-rRNA, 5.8S rRNA, LSU-rRNA)"/>
    <property type="evidence" value="ECO:0007669"/>
    <property type="project" value="EnsemblFungi"/>
</dbReference>
<dbReference type="SUPFAM" id="SSF50978">
    <property type="entry name" value="WD40 repeat-like"/>
    <property type="match status" value="1"/>
</dbReference>
<evidence type="ECO:0000256" key="6">
    <source>
        <dbReference type="SAM" id="MobiDB-lite"/>
    </source>
</evidence>